<evidence type="ECO:0000256" key="8">
    <source>
        <dbReference type="ARBA" id="ARBA00022676"/>
    </source>
</evidence>
<dbReference type="AlphaFoldDB" id="A0A512HRG3"/>
<comment type="catalytic activity">
    <reaction evidence="1 11">
        <text>AMP + diphosphate = 5-phospho-alpha-D-ribose 1-diphosphate + adenine</text>
        <dbReference type="Rhea" id="RHEA:16609"/>
        <dbReference type="ChEBI" id="CHEBI:16708"/>
        <dbReference type="ChEBI" id="CHEBI:33019"/>
        <dbReference type="ChEBI" id="CHEBI:58017"/>
        <dbReference type="ChEBI" id="CHEBI:456215"/>
        <dbReference type="EC" id="2.4.2.7"/>
    </reaction>
</comment>
<evidence type="ECO:0000256" key="10">
    <source>
        <dbReference type="ARBA" id="ARBA00022726"/>
    </source>
</evidence>
<dbReference type="GO" id="GO:0002055">
    <property type="term" value="F:adenine binding"/>
    <property type="evidence" value="ECO:0007669"/>
    <property type="project" value="TreeGrafter"/>
</dbReference>
<dbReference type="InterPro" id="IPR000836">
    <property type="entry name" value="PRTase_dom"/>
</dbReference>
<dbReference type="NCBIfam" id="NF002636">
    <property type="entry name" value="PRK02304.1-5"/>
    <property type="match status" value="1"/>
</dbReference>
<dbReference type="GO" id="GO:0044209">
    <property type="term" value="P:AMP salvage"/>
    <property type="evidence" value="ECO:0007669"/>
    <property type="project" value="UniProtKB-UniRule"/>
</dbReference>
<evidence type="ECO:0000256" key="3">
    <source>
        <dbReference type="ARBA" id="ARBA00004496"/>
    </source>
</evidence>
<dbReference type="GO" id="GO:0016208">
    <property type="term" value="F:AMP binding"/>
    <property type="evidence" value="ECO:0007669"/>
    <property type="project" value="TreeGrafter"/>
</dbReference>
<name>A0A512HRG3_9ACTN</name>
<dbReference type="GO" id="GO:0006168">
    <property type="term" value="P:adenine salvage"/>
    <property type="evidence" value="ECO:0007669"/>
    <property type="project" value="InterPro"/>
</dbReference>
<evidence type="ECO:0000256" key="5">
    <source>
        <dbReference type="ARBA" id="ARBA00008391"/>
    </source>
</evidence>
<keyword evidence="9 11" id="KW-0808">Transferase</keyword>
<dbReference type="GO" id="GO:0003999">
    <property type="term" value="F:adenine phosphoribosyltransferase activity"/>
    <property type="evidence" value="ECO:0007669"/>
    <property type="project" value="UniProtKB-UniRule"/>
</dbReference>
<reference evidence="13 14" key="1">
    <citation type="submission" date="2019-07" db="EMBL/GenBank/DDBJ databases">
        <title>Whole genome shotgun sequence of Aeromicrobium flavum NBRC 107625.</title>
        <authorList>
            <person name="Hosoyama A."/>
            <person name="Uohara A."/>
            <person name="Ohji S."/>
            <person name="Ichikawa N."/>
        </authorList>
    </citation>
    <scope>NUCLEOTIDE SEQUENCE [LARGE SCALE GENOMIC DNA]</scope>
    <source>
        <strain evidence="13 14">NBRC 107625</strain>
    </source>
</reference>
<dbReference type="RefSeq" id="WP_146825381.1">
    <property type="nucleotide sequence ID" value="NZ_BAAAYQ010000001.1"/>
</dbReference>
<comment type="subunit">
    <text evidence="11">Homodimer.</text>
</comment>
<dbReference type="Proteomes" id="UP000321769">
    <property type="component" value="Unassembled WGS sequence"/>
</dbReference>
<keyword evidence="7 11" id="KW-0963">Cytoplasm</keyword>
<comment type="similarity">
    <text evidence="5 11">Belongs to the purine/pyrimidine phosphoribosyltransferase family.</text>
</comment>
<gene>
    <name evidence="11 13" type="primary">apt</name>
    <name evidence="13" type="ORF">AFL01nite_03700</name>
</gene>
<dbReference type="UniPathway" id="UPA00588">
    <property type="reaction ID" value="UER00646"/>
</dbReference>
<feature type="domain" description="Phosphoribosyltransferase" evidence="12">
    <location>
        <begin position="51"/>
        <end position="163"/>
    </location>
</feature>
<evidence type="ECO:0000256" key="1">
    <source>
        <dbReference type="ARBA" id="ARBA00000868"/>
    </source>
</evidence>
<evidence type="ECO:0000256" key="2">
    <source>
        <dbReference type="ARBA" id="ARBA00003968"/>
    </source>
</evidence>
<protein>
    <recommendedName>
        <fullName evidence="6 11">Adenine phosphoribosyltransferase</fullName>
        <shortName evidence="11">APRT</shortName>
        <ecNumber evidence="6 11">2.4.2.7</ecNumber>
    </recommendedName>
</protein>
<dbReference type="NCBIfam" id="TIGR01090">
    <property type="entry name" value="apt"/>
    <property type="match status" value="1"/>
</dbReference>
<dbReference type="HAMAP" id="MF_00004">
    <property type="entry name" value="Aden_phosphoribosyltr"/>
    <property type="match status" value="1"/>
</dbReference>
<dbReference type="GO" id="GO:0006166">
    <property type="term" value="P:purine ribonucleoside salvage"/>
    <property type="evidence" value="ECO:0007669"/>
    <property type="project" value="UniProtKB-UniRule"/>
</dbReference>
<proteinExistence type="inferred from homology"/>
<sequence>MSDYPQVADGLIRAIENWPEDGVTFRDITPLLADPQGLSATVTALVDEARAFGPIDVVAGVEARGFLLAPLIAQELGIGLVPVRKAGKLPADVLSESYSLEYGDAVVEIHTDAVTAGSRVLIVDDVLATGGTLAAAVRLFERAEAQVAGALVLIELPALRGRDALVDVPLTALLEY</sequence>
<dbReference type="PANTHER" id="PTHR32315">
    <property type="entry name" value="ADENINE PHOSPHORIBOSYLTRANSFERASE"/>
    <property type="match status" value="1"/>
</dbReference>
<dbReference type="NCBIfam" id="NF002634">
    <property type="entry name" value="PRK02304.1-3"/>
    <property type="match status" value="1"/>
</dbReference>
<dbReference type="GO" id="GO:0005737">
    <property type="term" value="C:cytoplasm"/>
    <property type="evidence" value="ECO:0007669"/>
    <property type="project" value="UniProtKB-SubCell"/>
</dbReference>
<evidence type="ECO:0000259" key="12">
    <source>
        <dbReference type="Pfam" id="PF00156"/>
    </source>
</evidence>
<dbReference type="SUPFAM" id="SSF53271">
    <property type="entry name" value="PRTase-like"/>
    <property type="match status" value="1"/>
</dbReference>
<dbReference type="FunFam" id="3.40.50.2020:FF:000021">
    <property type="entry name" value="Adenine phosphoribosyltransferase"/>
    <property type="match status" value="1"/>
</dbReference>
<evidence type="ECO:0000313" key="13">
    <source>
        <dbReference type="EMBL" id="GEO88043.1"/>
    </source>
</evidence>
<evidence type="ECO:0000256" key="7">
    <source>
        <dbReference type="ARBA" id="ARBA00022490"/>
    </source>
</evidence>
<keyword evidence="8 11" id="KW-0328">Glycosyltransferase</keyword>
<evidence type="ECO:0000256" key="11">
    <source>
        <dbReference type="HAMAP-Rule" id="MF_00004"/>
    </source>
</evidence>
<dbReference type="Gene3D" id="3.40.50.2020">
    <property type="match status" value="1"/>
</dbReference>
<dbReference type="Pfam" id="PF00156">
    <property type="entry name" value="Pribosyltran"/>
    <property type="match status" value="1"/>
</dbReference>
<evidence type="ECO:0000256" key="6">
    <source>
        <dbReference type="ARBA" id="ARBA00011893"/>
    </source>
</evidence>
<keyword evidence="14" id="KW-1185">Reference proteome</keyword>
<organism evidence="13 14">
    <name type="scientific">Aeromicrobium flavum</name>
    <dbReference type="NCBI Taxonomy" id="416568"/>
    <lineage>
        <taxon>Bacteria</taxon>
        <taxon>Bacillati</taxon>
        <taxon>Actinomycetota</taxon>
        <taxon>Actinomycetes</taxon>
        <taxon>Propionibacteriales</taxon>
        <taxon>Nocardioidaceae</taxon>
        <taxon>Aeromicrobium</taxon>
    </lineage>
</organism>
<evidence type="ECO:0000256" key="9">
    <source>
        <dbReference type="ARBA" id="ARBA00022679"/>
    </source>
</evidence>
<comment type="subcellular location">
    <subcellularLocation>
        <location evidence="3 11">Cytoplasm</location>
    </subcellularLocation>
</comment>
<accession>A0A512HRG3</accession>
<evidence type="ECO:0000256" key="4">
    <source>
        <dbReference type="ARBA" id="ARBA00004659"/>
    </source>
</evidence>
<dbReference type="OrthoDB" id="9803963at2"/>
<dbReference type="InterPro" id="IPR029057">
    <property type="entry name" value="PRTase-like"/>
</dbReference>
<keyword evidence="10 11" id="KW-0660">Purine salvage</keyword>
<evidence type="ECO:0000313" key="14">
    <source>
        <dbReference type="Proteomes" id="UP000321769"/>
    </source>
</evidence>
<comment type="function">
    <text evidence="2 11">Catalyzes a salvage reaction resulting in the formation of AMP, that is energically less costly than de novo synthesis.</text>
</comment>
<dbReference type="CDD" id="cd06223">
    <property type="entry name" value="PRTases_typeI"/>
    <property type="match status" value="1"/>
</dbReference>
<dbReference type="InterPro" id="IPR005764">
    <property type="entry name" value="Ade_phspho_trans"/>
</dbReference>
<dbReference type="EMBL" id="BJZQ01000001">
    <property type="protein sequence ID" value="GEO88043.1"/>
    <property type="molecule type" value="Genomic_DNA"/>
</dbReference>
<comment type="caution">
    <text evidence="13">The sequence shown here is derived from an EMBL/GenBank/DDBJ whole genome shotgun (WGS) entry which is preliminary data.</text>
</comment>
<dbReference type="PANTHER" id="PTHR32315:SF3">
    <property type="entry name" value="ADENINE PHOSPHORIBOSYLTRANSFERASE"/>
    <property type="match status" value="1"/>
</dbReference>
<comment type="pathway">
    <text evidence="4 11">Purine metabolism; AMP biosynthesis via salvage pathway; AMP from adenine: step 1/1.</text>
</comment>
<dbReference type="InterPro" id="IPR050054">
    <property type="entry name" value="UPRTase/APRTase"/>
</dbReference>
<dbReference type="EC" id="2.4.2.7" evidence="6 11"/>